<evidence type="ECO:0000256" key="1">
    <source>
        <dbReference type="ARBA" id="ARBA00001933"/>
    </source>
</evidence>
<dbReference type="AlphaFoldDB" id="A0A100YVS2"/>
<keyword evidence="3 5" id="KW-0663">Pyridoxal phosphate</keyword>
<dbReference type="PRINTS" id="PR01179">
    <property type="entry name" value="ODADCRBXLASE"/>
</dbReference>
<evidence type="ECO:0000259" key="6">
    <source>
        <dbReference type="Pfam" id="PF02784"/>
    </source>
</evidence>
<feature type="domain" description="Orn/DAP/Arg decarboxylase 2 N-terminal" evidence="6">
    <location>
        <begin position="32"/>
        <end position="281"/>
    </location>
</feature>
<dbReference type="PANTHER" id="PTHR43727:SF2">
    <property type="entry name" value="GROUP IV DECARBOXYLASE"/>
    <property type="match status" value="1"/>
</dbReference>
<dbReference type="SUPFAM" id="SSF51419">
    <property type="entry name" value="PLP-binding barrel"/>
    <property type="match status" value="1"/>
</dbReference>
<evidence type="ECO:0000256" key="5">
    <source>
        <dbReference type="PIRSR" id="PIRSR600183-50"/>
    </source>
</evidence>
<dbReference type="FunFam" id="3.20.20.10:FF:000003">
    <property type="entry name" value="Diaminopimelate decarboxylase"/>
    <property type="match status" value="1"/>
</dbReference>
<dbReference type="Gene3D" id="3.20.20.10">
    <property type="entry name" value="Alanine racemase"/>
    <property type="match status" value="1"/>
</dbReference>
<dbReference type="PANTHER" id="PTHR43727">
    <property type="entry name" value="DIAMINOPIMELATE DECARBOXYLASE"/>
    <property type="match status" value="1"/>
</dbReference>
<dbReference type="InterPro" id="IPR009006">
    <property type="entry name" value="Ala_racemase/Decarboxylase_C"/>
</dbReference>
<evidence type="ECO:0000256" key="4">
    <source>
        <dbReference type="ARBA" id="ARBA00023239"/>
    </source>
</evidence>
<dbReference type="SUPFAM" id="SSF50621">
    <property type="entry name" value="Alanine racemase C-terminal domain-like"/>
    <property type="match status" value="1"/>
</dbReference>
<evidence type="ECO:0000313" key="8">
    <source>
        <dbReference type="Proteomes" id="UP000054078"/>
    </source>
</evidence>
<reference evidence="7 8" key="1">
    <citation type="submission" date="2015-12" db="EMBL/GenBank/DDBJ databases">
        <title>Draft Genome Sequence of Olsenella scatoligenes SK9K4T; a Producer of 3-Methylindole- (skatole) and 4-Methylphenol- (p-cresol) Isolated from Pig Feces.</title>
        <authorList>
            <person name="Li X."/>
            <person name="Borg B."/>
            <person name="Canibe N."/>
        </authorList>
    </citation>
    <scope>NUCLEOTIDE SEQUENCE [LARGE SCALE GENOMIC DNA]</scope>
    <source>
        <strain evidence="7 8">SK9K4</strain>
    </source>
</reference>
<keyword evidence="2" id="KW-0210">Decarboxylase</keyword>
<dbReference type="OrthoDB" id="9802241at2"/>
<dbReference type="EMBL" id="LOJF01000009">
    <property type="protein sequence ID" value="KUH58597.1"/>
    <property type="molecule type" value="Genomic_DNA"/>
</dbReference>
<dbReference type="Pfam" id="PF02784">
    <property type="entry name" value="Orn_Arg_deC_N"/>
    <property type="match status" value="1"/>
</dbReference>
<accession>A0A100YVS2</accession>
<dbReference type="RefSeq" id="WP_059054746.1">
    <property type="nucleotide sequence ID" value="NZ_LOJF01000009.1"/>
</dbReference>
<dbReference type="Proteomes" id="UP000054078">
    <property type="component" value="Unassembled WGS sequence"/>
</dbReference>
<feature type="active site" description="Proton donor" evidence="5">
    <location>
        <position position="344"/>
    </location>
</feature>
<keyword evidence="4" id="KW-0456">Lyase</keyword>
<organism evidence="7 8">
    <name type="scientific">Tractidigestivibacter scatoligenes</name>
    <name type="common">Olsenella scatoligenes</name>
    <dbReference type="NCBI Taxonomy" id="1299998"/>
    <lineage>
        <taxon>Bacteria</taxon>
        <taxon>Bacillati</taxon>
        <taxon>Actinomycetota</taxon>
        <taxon>Coriobacteriia</taxon>
        <taxon>Coriobacteriales</taxon>
        <taxon>Atopobiaceae</taxon>
        <taxon>Tractidigestivibacter</taxon>
    </lineage>
</organism>
<dbReference type="InterPro" id="IPR022644">
    <property type="entry name" value="De-COase2_N"/>
</dbReference>
<dbReference type="Gene3D" id="2.40.37.10">
    <property type="entry name" value="Lyase, Ornithine Decarboxylase, Chain A, domain 1"/>
    <property type="match status" value="1"/>
</dbReference>
<dbReference type="STRING" id="1299998.AUL39_06360"/>
<comment type="cofactor">
    <cofactor evidence="1 5">
        <name>pyridoxal 5'-phosphate</name>
        <dbReference type="ChEBI" id="CHEBI:597326"/>
    </cofactor>
</comment>
<dbReference type="GO" id="GO:0009089">
    <property type="term" value="P:lysine biosynthetic process via diaminopimelate"/>
    <property type="evidence" value="ECO:0007669"/>
    <property type="project" value="InterPro"/>
</dbReference>
<protein>
    <submittedName>
        <fullName evidence="7">Diaminopimelate decarboxylase</fullName>
    </submittedName>
</protein>
<dbReference type="InterPro" id="IPR002986">
    <property type="entry name" value="DAP_deCOOHase_LysA"/>
</dbReference>
<dbReference type="PRINTS" id="PR01181">
    <property type="entry name" value="DAPDCRBXLASE"/>
</dbReference>
<name>A0A100YVS2_TRASO</name>
<evidence type="ECO:0000313" key="7">
    <source>
        <dbReference type="EMBL" id="KUH58597.1"/>
    </source>
</evidence>
<comment type="caution">
    <text evidence="7">The sequence shown here is derived from an EMBL/GenBank/DDBJ whole genome shotgun (WGS) entry which is preliminary data.</text>
</comment>
<dbReference type="CDD" id="cd06828">
    <property type="entry name" value="PLPDE_III_DapDC"/>
    <property type="match status" value="1"/>
</dbReference>
<proteinExistence type="predicted"/>
<keyword evidence="8" id="KW-1185">Reference proteome</keyword>
<feature type="modified residue" description="N6-(pyridoxal phosphate)lysine" evidence="5">
    <location>
        <position position="56"/>
    </location>
</feature>
<dbReference type="InterPro" id="IPR000183">
    <property type="entry name" value="Orn/DAP/Arg_de-COase"/>
</dbReference>
<gene>
    <name evidence="7" type="ORF">AUL39_06360</name>
</gene>
<dbReference type="InterPro" id="IPR029066">
    <property type="entry name" value="PLP-binding_barrel"/>
</dbReference>
<evidence type="ECO:0000256" key="2">
    <source>
        <dbReference type="ARBA" id="ARBA00022793"/>
    </source>
</evidence>
<sequence>MGEKLPFVTRDQLERAAAQWPTPFHVYSEKLIRERARALKAAFSWNPGFTEYFAVKATPNPTIVSILAEEGCGCDCATATELTLANACGVRGERIMLSSNDTPDEDYRRARDLGAIINLDSLDMVDCLSRALDGRLPTMVCLRFNPGGNFTASNGIIGEPEDSKFGMTVEQVMEAARRLSAMGVTEFGLHAFLASNTQVEDYYPRLARVLFELAVRLSRDLGVHVRLVDLSGGIGIDYRPEDVPVGIAAVGEGVRRVYEEVLVPAGMGDVALAAELGRWMLAPAGGLVTRVIHEKVTYHDYLGVDACASNLMRPAVYGAYHHITVMGHEGEPATKRYNVVGRLCENSDQFARDRMLPEVHIGDLLFIHDAGAHGYSMGYNYNGTLRSAELLLREDGSFELIRRAETPADYFATLDFPGSRFSALAHPEG</sequence>
<evidence type="ECO:0000256" key="3">
    <source>
        <dbReference type="ARBA" id="ARBA00022898"/>
    </source>
</evidence>
<dbReference type="GO" id="GO:0008836">
    <property type="term" value="F:diaminopimelate decarboxylase activity"/>
    <property type="evidence" value="ECO:0007669"/>
    <property type="project" value="InterPro"/>
</dbReference>